<organism evidence="1 2">
    <name type="scientific">Naganishia friedmannii</name>
    <dbReference type="NCBI Taxonomy" id="89922"/>
    <lineage>
        <taxon>Eukaryota</taxon>
        <taxon>Fungi</taxon>
        <taxon>Dikarya</taxon>
        <taxon>Basidiomycota</taxon>
        <taxon>Agaricomycotina</taxon>
        <taxon>Tremellomycetes</taxon>
        <taxon>Filobasidiales</taxon>
        <taxon>Filobasidiaceae</taxon>
        <taxon>Naganishia</taxon>
    </lineage>
</organism>
<accession>A0ACC2WCN1</accession>
<evidence type="ECO:0000313" key="2">
    <source>
        <dbReference type="Proteomes" id="UP001227268"/>
    </source>
</evidence>
<gene>
    <name evidence="1" type="ORF">QFC21_000456</name>
</gene>
<protein>
    <submittedName>
        <fullName evidence="1">Uncharacterized protein</fullName>
    </submittedName>
</protein>
<name>A0ACC2WCN1_9TREE</name>
<proteinExistence type="predicted"/>
<comment type="caution">
    <text evidence="1">The sequence shown here is derived from an EMBL/GenBank/DDBJ whole genome shotgun (WGS) entry which is preliminary data.</text>
</comment>
<keyword evidence="2" id="KW-1185">Reference proteome</keyword>
<sequence length="478" mass="52217">MESTIAVTPATEKPTQSPSVKTPMKTAWQTDIRSPSPASSDGGGNVAAGSDDAGNGNETGWKKDRLWFELDLSSREDFAKVQINPFTIAAKNKRRRTQPPLPNGAVPLNAAGKAKQEPRITINHHGTSTGNSSSPEKTTSFNPVPLPPIASSIHQPKHPQKMATQLFKSTKPQKSEPIQQGKNNNKPAKSKSKPNRRLQSPVYEPAHFSQPPTMDYTRPAAYASEHPTITLPASSTSDPRFAVGNHRQASDVSQFTHQDHDRPFWAYQSPPPQTARSPVPAGTYSGVQSSSSRISLQPPMRYAPDARSDRGREADKYSGHSHGPVVPQTFVSRYAQSMFPPSRQSNGSSPYFVDHAPQPRLGSIAAYRNSSGKGLTASTHLDRNTDLAVRDEEWSTMSAKRKRGDNKETLSSSSTHSQPFRLPDKFFDSSASTLTKRKTHAAPSYRSNDSATEVVVVPLHRAKITLFQPSPPKLSAFD</sequence>
<dbReference type="EMBL" id="JASBWT010000001">
    <property type="protein sequence ID" value="KAJ9109128.1"/>
    <property type="molecule type" value="Genomic_DNA"/>
</dbReference>
<reference evidence="1" key="1">
    <citation type="submission" date="2023-04" db="EMBL/GenBank/DDBJ databases">
        <title>Draft Genome sequencing of Naganishia species isolated from polar environments using Oxford Nanopore Technology.</title>
        <authorList>
            <person name="Leo P."/>
            <person name="Venkateswaran K."/>
        </authorList>
    </citation>
    <scope>NUCLEOTIDE SEQUENCE</scope>
    <source>
        <strain evidence="1">MNA-CCFEE 5423</strain>
    </source>
</reference>
<dbReference type="Proteomes" id="UP001227268">
    <property type="component" value="Unassembled WGS sequence"/>
</dbReference>
<evidence type="ECO:0000313" key="1">
    <source>
        <dbReference type="EMBL" id="KAJ9109128.1"/>
    </source>
</evidence>